<comment type="similarity">
    <text evidence="1">Belongs to the DNA mismatch repair MutL/HexB family.</text>
</comment>
<dbReference type="Pfam" id="PF13589">
    <property type="entry name" value="HATPase_c_3"/>
    <property type="match status" value="1"/>
</dbReference>
<dbReference type="GO" id="GO:0032389">
    <property type="term" value="C:MutLalpha complex"/>
    <property type="evidence" value="ECO:0007669"/>
    <property type="project" value="TreeGrafter"/>
</dbReference>
<evidence type="ECO:0000259" key="5">
    <source>
        <dbReference type="SMART" id="SM01340"/>
    </source>
</evidence>
<organism evidence="6 7">
    <name type="scientific">Caulochytrium protostelioides</name>
    <dbReference type="NCBI Taxonomy" id="1555241"/>
    <lineage>
        <taxon>Eukaryota</taxon>
        <taxon>Fungi</taxon>
        <taxon>Fungi incertae sedis</taxon>
        <taxon>Chytridiomycota</taxon>
        <taxon>Chytridiomycota incertae sedis</taxon>
        <taxon>Chytridiomycetes</taxon>
        <taxon>Caulochytriales</taxon>
        <taxon>Caulochytriaceae</taxon>
        <taxon>Caulochytrium</taxon>
    </lineage>
</organism>
<dbReference type="PANTHER" id="PTHR10073">
    <property type="entry name" value="DNA MISMATCH REPAIR PROTEIN MLH, PMS, MUTL"/>
    <property type="match status" value="1"/>
</dbReference>
<feature type="compositionally biased region" description="Acidic residues" evidence="3">
    <location>
        <begin position="409"/>
        <end position="422"/>
    </location>
</feature>
<evidence type="ECO:0008006" key="8">
    <source>
        <dbReference type="Google" id="ProtNLM"/>
    </source>
</evidence>
<evidence type="ECO:0000256" key="3">
    <source>
        <dbReference type="SAM" id="MobiDB-lite"/>
    </source>
</evidence>
<accession>A0A4P9X6H6</accession>
<keyword evidence="2" id="KW-0227">DNA damage</keyword>
<dbReference type="Proteomes" id="UP000274922">
    <property type="component" value="Unassembled WGS sequence"/>
</dbReference>
<keyword evidence="7" id="KW-1185">Reference proteome</keyword>
<gene>
    <name evidence="6" type="ORF">CXG81DRAFT_12836</name>
</gene>
<dbReference type="InterPro" id="IPR014762">
    <property type="entry name" value="DNA_mismatch_repair_CS"/>
</dbReference>
<dbReference type="InterPro" id="IPR036890">
    <property type="entry name" value="HATPase_C_sf"/>
</dbReference>
<dbReference type="GO" id="GO:0140664">
    <property type="term" value="F:ATP-dependent DNA damage sensor activity"/>
    <property type="evidence" value="ECO:0007669"/>
    <property type="project" value="InterPro"/>
</dbReference>
<dbReference type="InterPro" id="IPR020568">
    <property type="entry name" value="Ribosomal_Su5_D2-typ_SF"/>
</dbReference>
<dbReference type="AlphaFoldDB" id="A0A4P9X6H6"/>
<dbReference type="SMART" id="SM00853">
    <property type="entry name" value="MutL_C"/>
    <property type="match status" value="1"/>
</dbReference>
<evidence type="ECO:0000259" key="4">
    <source>
        <dbReference type="SMART" id="SM00853"/>
    </source>
</evidence>
<feature type="domain" description="MutL C-terminal dimerisation" evidence="4">
    <location>
        <begin position="481"/>
        <end position="626"/>
    </location>
</feature>
<dbReference type="GO" id="GO:0030983">
    <property type="term" value="F:mismatched DNA binding"/>
    <property type="evidence" value="ECO:0007669"/>
    <property type="project" value="InterPro"/>
</dbReference>
<dbReference type="FunFam" id="3.30.1370.100:FF:000001">
    <property type="entry name" value="Mismatch repair endonuclease pms1, putative"/>
    <property type="match status" value="1"/>
</dbReference>
<name>A0A4P9X6H6_9FUNG</name>
<dbReference type="SUPFAM" id="SSF54211">
    <property type="entry name" value="Ribosomal protein S5 domain 2-like"/>
    <property type="match status" value="1"/>
</dbReference>
<evidence type="ECO:0000313" key="7">
    <source>
        <dbReference type="Proteomes" id="UP000274922"/>
    </source>
</evidence>
<dbReference type="CDD" id="cd16926">
    <property type="entry name" value="HATPase_MutL-MLH-PMS-like"/>
    <property type="match status" value="1"/>
</dbReference>
<dbReference type="GO" id="GO:0006298">
    <property type="term" value="P:mismatch repair"/>
    <property type="evidence" value="ECO:0007669"/>
    <property type="project" value="InterPro"/>
</dbReference>
<dbReference type="InterPro" id="IPR014790">
    <property type="entry name" value="MutL_C"/>
</dbReference>
<feature type="compositionally biased region" description="Low complexity" evidence="3">
    <location>
        <begin position="361"/>
        <end position="394"/>
    </location>
</feature>
<dbReference type="InterPro" id="IPR014721">
    <property type="entry name" value="Ribsml_uS5_D2-typ_fold_subgr"/>
</dbReference>
<dbReference type="Gene3D" id="3.30.1370.100">
    <property type="entry name" value="MutL, C-terminal domain, regulatory subdomain"/>
    <property type="match status" value="1"/>
</dbReference>
<evidence type="ECO:0000313" key="6">
    <source>
        <dbReference type="EMBL" id="RKP00784.1"/>
    </source>
</evidence>
<dbReference type="PANTHER" id="PTHR10073:SF52">
    <property type="entry name" value="MISMATCH REPAIR ENDONUCLEASE PMS2"/>
    <property type="match status" value="1"/>
</dbReference>
<evidence type="ECO:0000256" key="2">
    <source>
        <dbReference type="ARBA" id="ARBA00022763"/>
    </source>
</evidence>
<reference evidence="7" key="1">
    <citation type="journal article" date="2018" name="Nat. Microbiol.">
        <title>Leveraging single-cell genomics to expand the fungal tree of life.</title>
        <authorList>
            <person name="Ahrendt S.R."/>
            <person name="Quandt C.A."/>
            <person name="Ciobanu D."/>
            <person name="Clum A."/>
            <person name="Salamov A."/>
            <person name="Andreopoulos B."/>
            <person name="Cheng J.F."/>
            <person name="Woyke T."/>
            <person name="Pelin A."/>
            <person name="Henrissat B."/>
            <person name="Reynolds N.K."/>
            <person name="Benny G.L."/>
            <person name="Smith M.E."/>
            <person name="James T.Y."/>
            <person name="Grigoriev I.V."/>
        </authorList>
    </citation>
    <scope>NUCLEOTIDE SEQUENCE [LARGE SCALE GENOMIC DNA]</scope>
    <source>
        <strain evidence="7">ATCC 52028</strain>
    </source>
</reference>
<dbReference type="InterPro" id="IPR042120">
    <property type="entry name" value="MutL_C_dimsub"/>
</dbReference>
<dbReference type="GO" id="GO:0016887">
    <property type="term" value="F:ATP hydrolysis activity"/>
    <property type="evidence" value="ECO:0007669"/>
    <property type="project" value="InterPro"/>
</dbReference>
<dbReference type="Pfam" id="PF08676">
    <property type="entry name" value="MutL_C"/>
    <property type="match status" value="1"/>
</dbReference>
<feature type="region of interest" description="Disordered" evidence="3">
    <location>
        <begin position="360"/>
        <end position="432"/>
    </location>
</feature>
<dbReference type="InterPro" id="IPR013507">
    <property type="entry name" value="DNA_mismatch_S5_2-like"/>
</dbReference>
<dbReference type="GO" id="GO:0005524">
    <property type="term" value="F:ATP binding"/>
    <property type="evidence" value="ECO:0007669"/>
    <property type="project" value="InterPro"/>
</dbReference>
<evidence type="ECO:0000256" key="1">
    <source>
        <dbReference type="ARBA" id="ARBA00006082"/>
    </source>
</evidence>
<dbReference type="InterPro" id="IPR038973">
    <property type="entry name" value="MutL/Mlh/Pms-like"/>
</dbReference>
<dbReference type="OrthoDB" id="10263226at2759"/>
<dbReference type="InterPro" id="IPR037198">
    <property type="entry name" value="MutL_C_sf"/>
</dbReference>
<dbReference type="Gene3D" id="3.30.565.10">
    <property type="entry name" value="Histidine kinase-like ATPase, C-terminal domain"/>
    <property type="match status" value="1"/>
</dbReference>
<dbReference type="SUPFAM" id="SSF118116">
    <property type="entry name" value="DNA mismatch repair protein MutL"/>
    <property type="match status" value="1"/>
</dbReference>
<dbReference type="Gene3D" id="3.30.1540.20">
    <property type="entry name" value="MutL, C-terminal domain, dimerisation subdomain"/>
    <property type="match status" value="1"/>
</dbReference>
<dbReference type="SMART" id="SM01340">
    <property type="entry name" value="DNA_mis_repair"/>
    <property type="match status" value="1"/>
</dbReference>
<dbReference type="STRING" id="1555241.A0A4P9X6H6"/>
<dbReference type="Pfam" id="PF01119">
    <property type="entry name" value="DNA_mis_repair"/>
    <property type="match status" value="1"/>
</dbReference>
<dbReference type="SUPFAM" id="SSF55874">
    <property type="entry name" value="ATPase domain of HSP90 chaperone/DNA topoisomerase II/histidine kinase"/>
    <property type="match status" value="1"/>
</dbReference>
<proteinExistence type="inferred from homology"/>
<sequence>MKACVKELVENALDAGATRIDLTFVDYGLTAITVADNGKGVPPASYAHLGKRHHTSKLRRFEDLAGVTTLGFRGEALHALCSIADVTLTTCTAEQRPLGRELVFKRGGIDPLALDAPSLPASDGVPLQMVSITPVARDVGVTVTARGLFSTLPVRRAEFRRHVRREYAKCLELIYAYGVLRYDCRFTCTLVTYPGHRGSSNSSHERIPRGLSGGGGGVVAAPAGREKRTTVLATRGGALSQLHASSGVSDGGSDRLASVTGFISKPTPSACGRGSPFAALVYLNGRPIDFPRLSQRLNALYRTFNPARPYPFLVAQLALPAGVWDINVTPDKRHVIFQAEAKLVAWIETVVARLLATPRDATLPPSRSPTPSSATAADVAAAPLDDASPRMAPVAWPPRRPRRHPRASDDDDDAGLGGETEDSPTAATDDLQMTEMEDQPLRRAVKDYRALQQSLADASTEQAEAQLVHHLSQTAFASMHVLGQFNLGFILARHGDHLYIIDQHASDEKHQFEKLRHGTAPDRQVLIQPIRMQLTAEQECLVMAHQPTFNRNGFDVRIDHDAPPGHRTALYSVPQSRAVSLDGSDFEDLLHQIGEHGDYHGIVCKRLLAIYASRACRKAIMIGTPLSQATMVRVVRQLAELRQPWSCPHGRPTVRHLLQIEQPASRASLA</sequence>
<dbReference type="Gene3D" id="3.30.230.10">
    <property type="match status" value="1"/>
</dbReference>
<dbReference type="PROSITE" id="PS00058">
    <property type="entry name" value="DNA_MISMATCH_REPAIR_1"/>
    <property type="match status" value="1"/>
</dbReference>
<dbReference type="EMBL" id="ML014199">
    <property type="protein sequence ID" value="RKP00784.1"/>
    <property type="molecule type" value="Genomic_DNA"/>
</dbReference>
<feature type="domain" description="DNA mismatch repair protein S5" evidence="5">
    <location>
        <begin position="231"/>
        <end position="356"/>
    </location>
</feature>
<dbReference type="InterPro" id="IPR042121">
    <property type="entry name" value="MutL_C_regsub"/>
</dbReference>
<protein>
    <recommendedName>
        <fullName evidence="8">MutL C-terminal dimerisation domain-containing protein</fullName>
    </recommendedName>
</protein>